<gene>
    <name evidence="2" type="ORF">DH2020_007616</name>
</gene>
<feature type="domain" description="Integrase catalytic" evidence="1">
    <location>
        <begin position="1"/>
        <end position="161"/>
    </location>
</feature>
<evidence type="ECO:0000259" key="1">
    <source>
        <dbReference type="PROSITE" id="PS50994"/>
    </source>
</evidence>
<dbReference type="PROSITE" id="PS50994">
    <property type="entry name" value="INTEGRASE"/>
    <property type="match status" value="1"/>
</dbReference>
<organism evidence="2 3">
    <name type="scientific">Rehmannia glutinosa</name>
    <name type="common">Chinese foxglove</name>
    <dbReference type="NCBI Taxonomy" id="99300"/>
    <lineage>
        <taxon>Eukaryota</taxon>
        <taxon>Viridiplantae</taxon>
        <taxon>Streptophyta</taxon>
        <taxon>Embryophyta</taxon>
        <taxon>Tracheophyta</taxon>
        <taxon>Spermatophyta</taxon>
        <taxon>Magnoliopsida</taxon>
        <taxon>eudicotyledons</taxon>
        <taxon>Gunneridae</taxon>
        <taxon>Pentapetalae</taxon>
        <taxon>asterids</taxon>
        <taxon>lamiids</taxon>
        <taxon>Lamiales</taxon>
        <taxon>Orobanchaceae</taxon>
        <taxon>Rehmannieae</taxon>
        <taxon>Rehmannia</taxon>
    </lineage>
</organism>
<dbReference type="Proteomes" id="UP001318860">
    <property type="component" value="Unassembled WGS sequence"/>
</dbReference>
<keyword evidence="3" id="KW-1185">Reference proteome</keyword>
<sequence>MGLFPVSNGYMYILLAVDYVSKWVEAISTKINDAKIVLKFLHRNIFTRFGTPRALISDGGSPFCNKLFNNMMEKYGVRHQVVVAYDPQSNGLAEVSNREIKQILEKIMSPYRLGFGKSCHLPMELEHKAFWAVKKLNFDMTTVGEKRKLQISELEEFHQDVNENAQIYKYRTKRWHDKRILRREFLPSKLKSRWSGLFVIKKVLSPGGAIELIAKDGRASIVNEQRIKHYYEQETQQEISTIDLIDP</sequence>
<evidence type="ECO:0000313" key="3">
    <source>
        <dbReference type="Proteomes" id="UP001318860"/>
    </source>
</evidence>
<dbReference type="InterPro" id="IPR052160">
    <property type="entry name" value="Gypsy_RT_Integrase-like"/>
</dbReference>
<accession>A0ABR0TZB7</accession>
<evidence type="ECO:0000313" key="2">
    <source>
        <dbReference type="EMBL" id="KAK6115347.1"/>
    </source>
</evidence>
<dbReference type="InterPro" id="IPR012337">
    <property type="entry name" value="RNaseH-like_sf"/>
</dbReference>
<dbReference type="PANTHER" id="PTHR47266">
    <property type="entry name" value="ENDONUCLEASE-RELATED"/>
    <property type="match status" value="1"/>
</dbReference>
<proteinExistence type="predicted"/>
<dbReference type="InterPro" id="IPR036397">
    <property type="entry name" value="RNaseH_sf"/>
</dbReference>
<dbReference type="InterPro" id="IPR001584">
    <property type="entry name" value="Integrase_cat-core"/>
</dbReference>
<protein>
    <recommendedName>
        <fullName evidence="1">Integrase catalytic domain-containing protein</fullName>
    </recommendedName>
</protein>
<comment type="caution">
    <text evidence="2">The sequence shown here is derived from an EMBL/GenBank/DDBJ whole genome shotgun (WGS) entry which is preliminary data.</text>
</comment>
<dbReference type="Pfam" id="PF00665">
    <property type="entry name" value="rve"/>
    <property type="match status" value="1"/>
</dbReference>
<name>A0ABR0TZB7_REHGL</name>
<dbReference type="SUPFAM" id="SSF53098">
    <property type="entry name" value="Ribonuclease H-like"/>
    <property type="match status" value="1"/>
</dbReference>
<dbReference type="EMBL" id="JABTTQ020003506">
    <property type="protein sequence ID" value="KAK6115347.1"/>
    <property type="molecule type" value="Genomic_DNA"/>
</dbReference>
<dbReference type="Gene3D" id="3.30.420.10">
    <property type="entry name" value="Ribonuclease H-like superfamily/Ribonuclease H"/>
    <property type="match status" value="1"/>
</dbReference>
<reference evidence="2 3" key="1">
    <citation type="journal article" date="2021" name="Comput. Struct. Biotechnol. J.">
        <title>De novo genome assembly of the potent medicinal plant Rehmannia glutinosa using nanopore technology.</title>
        <authorList>
            <person name="Ma L."/>
            <person name="Dong C."/>
            <person name="Song C."/>
            <person name="Wang X."/>
            <person name="Zheng X."/>
            <person name="Niu Y."/>
            <person name="Chen S."/>
            <person name="Feng W."/>
        </authorList>
    </citation>
    <scope>NUCLEOTIDE SEQUENCE [LARGE SCALE GENOMIC DNA]</scope>
    <source>
        <strain evidence="2">DH-2019</strain>
    </source>
</reference>